<dbReference type="HOGENOM" id="CLU_009600_0_1_9"/>
<evidence type="ECO:0000259" key="2">
    <source>
        <dbReference type="Pfam" id="PF21986"/>
    </source>
</evidence>
<reference key="2">
    <citation type="submission" date="2011-11" db="EMBL/GenBank/DDBJ databases">
        <authorList>
            <person name="Shin S.H."/>
            <person name="Kim S."/>
            <person name="Kim J.Y."/>
        </authorList>
    </citation>
    <scope>NUCLEOTIDE SEQUENCE</scope>
    <source>
        <strain>HPL-003</strain>
    </source>
</reference>
<evidence type="ECO:0000259" key="1">
    <source>
        <dbReference type="Pfam" id="PF01425"/>
    </source>
</evidence>
<sequence>MRKLTIDTLKTMYKNGKLTPLVLMEHIIKQAEQEKESNIWIVPPALSHIKPYLDNLEHKNPDEYPLWGIPFAIKDNIDLAEVTTTAACPAYAYLPEKSAEIVSRLVEAGAIPIGKTNLDQFATGLVGTRSPFGETHNSLKPELISGGSSSGSAVAVARGQAVFSLGTDTAGSGRIPAALNDLVGYKSTIGDWPTRGVVPACATLDCVTVFANTLEDAYLIDAVARGKRRSGVGTEIYETIASMKPQKILLPKEQLYFYGDYKDSYRMAWEAAVRRLELCGIPIEYVDSSIFNKTSSILYDGPWVAERWSDLGEFVESHPGEIFPVTEQILRSSLVKGYDAASVFKALHELREYKEQADSLLKDAVLVMPTCGGTWTREQVAASPVSTNSAMGHYTNHCNLLDLCAVALPSDYAEEQLPFGITLFSMRGQESILKGASTEFLKTESIELAVCGLHMRGFPLEKQLLNCGASFVRSDRTAPCYRLIRLNSIPAKPGLIRSEQGSSIAVEVWRIPVGRLGEFIRLVPAPLGIGKIKLEGEIEITGFICEPYAEQNGEDITRYGGWAAAETDRLRNDTSATG</sequence>
<evidence type="ECO:0000313" key="3">
    <source>
        <dbReference type="EMBL" id="AET61972.1"/>
    </source>
</evidence>
<reference evidence="4" key="1">
    <citation type="submission" date="2011-11" db="EMBL/GenBank/DDBJ databases">
        <title>Complete sequence of Paenibacillus terrae HPL-003.</title>
        <authorList>
            <person name="Shin S.H."/>
            <person name="Kim S."/>
            <person name="Kim J.Y."/>
        </authorList>
    </citation>
    <scope>NUCLEOTIDE SEQUENCE [LARGE SCALE GENOMIC DNA]</scope>
    <source>
        <strain evidence="4">HPL-003</strain>
    </source>
</reference>
<dbReference type="AlphaFoldDB" id="G7VR73"/>
<dbReference type="SUPFAM" id="SSF75304">
    <property type="entry name" value="Amidase signature (AS) enzymes"/>
    <property type="match status" value="1"/>
</dbReference>
<dbReference type="PANTHER" id="PTHR11895:SF169">
    <property type="entry name" value="GLUTAMYL-TRNA(GLN) AMIDOTRANSFERASE"/>
    <property type="match status" value="1"/>
</dbReference>
<gene>
    <name evidence="3" type="ordered locus">HPL003_26290</name>
</gene>
<dbReference type="InterPro" id="IPR053844">
    <property type="entry name" value="AH_C"/>
</dbReference>
<name>G7VR73_PAETH</name>
<dbReference type="InterPro" id="IPR036928">
    <property type="entry name" value="AS_sf"/>
</dbReference>
<dbReference type="RefSeq" id="WP_014282652.1">
    <property type="nucleotide sequence ID" value="NC_016641.1"/>
</dbReference>
<dbReference type="STRING" id="985665.HPL003_26290"/>
<dbReference type="KEGG" id="pta:HPL003_26290"/>
<dbReference type="InterPro" id="IPR023631">
    <property type="entry name" value="Amidase_dom"/>
</dbReference>
<accession>G7VR73</accession>
<keyword evidence="3" id="KW-0378">Hydrolase</keyword>
<dbReference type="Gene3D" id="3.10.490.10">
    <property type="entry name" value="Gamma-glutamyl cyclotransferase-like"/>
    <property type="match status" value="1"/>
</dbReference>
<dbReference type="EMBL" id="CP003107">
    <property type="protein sequence ID" value="AET61972.1"/>
    <property type="molecule type" value="Genomic_DNA"/>
</dbReference>
<organism evidence="3 4">
    <name type="scientific">Paenibacillus terrae (strain HPL-003)</name>
    <dbReference type="NCBI Taxonomy" id="985665"/>
    <lineage>
        <taxon>Bacteria</taxon>
        <taxon>Bacillati</taxon>
        <taxon>Bacillota</taxon>
        <taxon>Bacilli</taxon>
        <taxon>Bacillales</taxon>
        <taxon>Paenibacillaceae</taxon>
        <taxon>Paenibacillus</taxon>
    </lineage>
</organism>
<dbReference type="Gene3D" id="3.90.1300.10">
    <property type="entry name" value="Amidase signature (AS) domain"/>
    <property type="match status" value="1"/>
</dbReference>
<dbReference type="PANTHER" id="PTHR11895">
    <property type="entry name" value="TRANSAMIDASE"/>
    <property type="match status" value="1"/>
</dbReference>
<dbReference type="Pfam" id="PF01425">
    <property type="entry name" value="Amidase"/>
    <property type="match status" value="1"/>
</dbReference>
<reference evidence="3 4" key="3">
    <citation type="journal article" date="2012" name="J. Bacteriol.">
        <title>Genome Sequence of Paenibacillus terrae HPL-003, a Xylanase-Producing Bacterium Isolated from Soil Found in Forest Residue.</title>
        <authorList>
            <person name="Shin S.H."/>
            <person name="Kim S."/>
            <person name="Kim J.Y."/>
            <person name="Song H.Y."/>
            <person name="Cho S.J."/>
            <person name="Kim D.R."/>
            <person name="Lee K.I."/>
            <person name="Lim H.K."/>
            <person name="Park N.J."/>
            <person name="Hwang I.T."/>
            <person name="Yang K.S."/>
        </authorList>
    </citation>
    <scope>NUCLEOTIDE SEQUENCE [LARGE SCALE GENOMIC DNA]</scope>
    <source>
        <strain evidence="3 4">HPL-003</strain>
    </source>
</reference>
<proteinExistence type="predicted"/>
<dbReference type="OrthoDB" id="9811471at2"/>
<dbReference type="Proteomes" id="UP000005876">
    <property type="component" value="Chromosome"/>
</dbReference>
<dbReference type="Gene3D" id="1.20.58.1700">
    <property type="match status" value="1"/>
</dbReference>
<feature type="domain" description="Allophanate hydrolase C-terminal" evidence="2">
    <location>
        <begin position="446"/>
        <end position="564"/>
    </location>
</feature>
<evidence type="ECO:0000313" key="4">
    <source>
        <dbReference type="Proteomes" id="UP000005876"/>
    </source>
</evidence>
<dbReference type="NCBIfam" id="NF006043">
    <property type="entry name" value="PRK08186.1"/>
    <property type="match status" value="1"/>
</dbReference>
<dbReference type="InterPro" id="IPR000120">
    <property type="entry name" value="Amidase"/>
</dbReference>
<protein>
    <submittedName>
        <fullName evidence="3">Allophanate hydrolase</fullName>
    </submittedName>
</protein>
<dbReference type="eggNOG" id="COG0154">
    <property type="taxonomic scope" value="Bacteria"/>
</dbReference>
<feature type="domain" description="Amidase" evidence="1">
    <location>
        <begin position="30"/>
        <end position="431"/>
    </location>
</feature>
<dbReference type="Pfam" id="PF21986">
    <property type="entry name" value="AH_C"/>
    <property type="match status" value="1"/>
</dbReference>
<dbReference type="GO" id="GO:0016787">
    <property type="term" value="F:hydrolase activity"/>
    <property type="evidence" value="ECO:0007669"/>
    <property type="project" value="UniProtKB-KW"/>
</dbReference>